<sequence>MILPTPANDTTEIANKVANVTFIFWIMKICATTVGETGGDLLSMTLNIGYAASSLILIAFFLVALALQMRAKGFHPFLYWAVILATSTAGTTISDYMDRSLGLGYATGAGILAGLLVAVLLTWRFAMGSIRVDHIHRPPVELFYWAAILVSNTLGTALGDYLADSSGLGYGLSNLIISGAIGLCVLGYFFTPISRTALFWAAFVLTRPFGATMGDLLTKSPDKGGLGIGTAGSSAVLLAILVGLILYTMYESRRKSLSLTPQ</sequence>
<evidence type="ECO:0008006" key="4">
    <source>
        <dbReference type="Google" id="ProtNLM"/>
    </source>
</evidence>
<dbReference type="AlphaFoldDB" id="A0A062UMK8"/>
<reference evidence="2 3" key="1">
    <citation type="journal article" date="2014" name="Antonie Van Leeuwenhoek">
        <title>Hyphomonas beringensis sp. nov. and Hyphomonas chukchiensis sp. nov., isolated from surface seawater of the Bering Sea and Chukchi Sea.</title>
        <authorList>
            <person name="Li C."/>
            <person name="Lai Q."/>
            <person name="Li G."/>
            <person name="Dong C."/>
            <person name="Wang J."/>
            <person name="Liao Y."/>
            <person name="Shao Z."/>
        </authorList>
    </citation>
    <scope>NUCLEOTIDE SEQUENCE [LARGE SCALE GENOMIC DNA]</scope>
    <source>
        <strain evidence="2 3">BH-BN04-4</strain>
    </source>
</reference>
<proteinExistence type="predicted"/>
<keyword evidence="1" id="KW-0472">Membrane</keyword>
<feature type="transmembrane region" description="Helical" evidence="1">
    <location>
        <begin position="168"/>
        <end position="190"/>
    </location>
</feature>
<keyword evidence="3" id="KW-1185">Reference proteome</keyword>
<evidence type="ECO:0000313" key="2">
    <source>
        <dbReference type="EMBL" id="KCZ60197.1"/>
    </source>
</evidence>
<dbReference type="OrthoDB" id="9794709at2"/>
<feature type="transmembrane region" description="Helical" evidence="1">
    <location>
        <begin position="77"/>
        <end position="97"/>
    </location>
</feature>
<dbReference type="RefSeq" id="WP_034737249.1">
    <property type="nucleotide sequence ID" value="NZ_AWFG01000010.1"/>
</dbReference>
<name>A0A062UMK8_9PROT</name>
<dbReference type="PATRIC" id="fig|1280947.3.peg.741"/>
<comment type="caution">
    <text evidence="2">The sequence shown here is derived from an EMBL/GenBank/DDBJ whole genome shotgun (WGS) entry which is preliminary data.</text>
</comment>
<dbReference type="Proteomes" id="UP000027190">
    <property type="component" value="Unassembled WGS sequence"/>
</dbReference>
<feature type="transmembrane region" description="Helical" evidence="1">
    <location>
        <begin position="197"/>
        <end position="214"/>
    </location>
</feature>
<protein>
    <recommendedName>
        <fullName evidence="4">Membrane-anchored protein</fullName>
    </recommendedName>
</protein>
<feature type="transmembrane region" description="Helical" evidence="1">
    <location>
        <begin position="226"/>
        <end position="247"/>
    </location>
</feature>
<dbReference type="EMBL" id="AWFG01000010">
    <property type="protein sequence ID" value="KCZ60197.1"/>
    <property type="molecule type" value="Genomic_DNA"/>
</dbReference>
<evidence type="ECO:0000256" key="1">
    <source>
        <dbReference type="SAM" id="Phobius"/>
    </source>
</evidence>
<keyword evidence="1" id="KW-0812">Transmembrane</keyword>
<dbReference type="Pfam" id="PF03988">
    <property type="entry name" value="DUF347"/>
    <property type="match status" value="4"/>
</dbReference>
<feature type="transmembrane region" description="Helical" evidence="1">
    <location>
        <begin position="142"/>
        <end position="162"/>
    </location>
</feature>
<accession>A0A062UMK8</accession>
<feature type="transmembrane region" description="Helical" evidence="1">
    <location>
        <begin position="103"/>
        <end position="121"/>
    </location>
</feature>
<gene>
    <name evidence="2" type="ORF">HY30_12065</name>
</gene>
<dbReference type="eggNOG" id="COG4705">
    <property type="taxonomic scope" value="Bacteria"/>
</dbReference>
<dbReference type="InterPro" id="IPR007136">
    <property type="entry name" value="DUF347"/>
</dbReference>
<feature type="transmembrane region" description="Helical" evidence="1">
    <location>
        <begin position="48"/>
        <end position="65"/>
    </location>
</feature>
<keyword evidence="1" id="KW-1133">Transmembrane helix</keyword>
<organism evidence="2 3">
    <name type="scientific">Hyphomonas chukchiensis</name>
    <dbReference type="NCBI Taxonomy" id="1280947"/>
    <lineage>
        <taxon>Bacteria</taxon>
        <taxon>Pseudomonadati</taxon>
        <taxon>Pseudomonadota</taxon>
        <taxon>Alphaproteobacteria</taxon>
        <taxon>Hyphomonadales</taxon>
        <taxon>Hyphomonadaceae</taxon>
        <taxon>Hyphomonas</taxon>
    </lineage>
</organism>
<evidence type="ECO:0000313" key="3">
    <source>
        <dbReference type="Proteomes" id="UP000027190"/>
    </source>
</evidence>